<dbReference type="FunFam" id="3.40.50.1010:FF:000006">
    <property type="entry name" value="rRNA-processing protein UTP23 homolog"/>
    <property type="match status" value="1"/>
</dbReference>
<dbReference type="AlphaFoldDB" id="A0A0G4LY73"/>
<dbReference type="GO" id="GO:0004722">
    <property type="term" value="F:protein serine/threonine phosphatase activity"/>
    <property type="evidence" value="ECO:0007669"/>
    <property type="project" value="TreeGrafter"/>
</dbReference>
<dbReference type="InterPro" id="IPR001932">
    <property type="entry name" value="PPM-type_phosphatase-like_dom"/>
</dbReference>
<keyword evidence="11" id="KW-1185">Reference proteome</keyword>
<evidence type="ECO:0000256" key="8">
    <source>
        <dbReference type="SAM" id="MobiDB-lite"/>
    </source>
</evidence>
<dbReference type="STRING" id="100787.A0A0G4LY73"/>
<feature type="region of interest" description="Disordered" evidence="8">
    <location>
        <begin position="717"/>
        <end position="836"/>
    </location>
</feature>
<dbReference type="PROSITE" id="PS51746">
    <property type="entry name" value="PPM_2"/>
    <property type="match status" value="1"/>
</dbReference>
<name>A0A0G4LY73_VERLO</name>
<dbReference type="Pfam" id="PF24779">
    <property type="entry name" value="UTP23_sensor"/>
    <property type="match status" value="1"/>
</dbReference>
<evidence type="ECO:0000256" key="7">
    <source>
        <dbReference type="ARBA" id="ARBA00076388"/>
    </source>
</evidence>
<dbReference type="CDD" id="cd09865">
    <property type="entry name" value="PIN_ScUtp23p-like"/>
    <property type="match status" value="1"/>
</dbReference>
<organism evidence="10 11">
    <name type="scientific">Verticillium longisporum</name>
    <name type="common">Verticillium dahliae var. longisporum</name>
    <dbReference type="NCBI Taxonomy" id="100787"/>
    <lineage>
        <taxon>Eukaryota</taxon>
        <taxon>Fungi</taxon>
        <taxon>Dikarya</taxon>
        <taxon>Ascomycota</taxon>
        <taxon>Pezizomycotina</taxon>
        <taxon>Sordariomycetes</taxon>
        <taxon>Hypocreomycetidae</taxon>
        <taxon>Glomerellales</taxon>
        <taxon>Plectosphaerellaceae</taxon>
        <taxon>Verticillium</taxon>
    </lineage>
</organism>
<feature type="compositionally biased region" description="Basic and acidic residues" evidence="8">
    <location>
        <begin position="784"/>
        <end position="800"/>
    </location>
</feature>
<evidence type="ECO:0000256" key="3">
    <source>
        <dbReference type="ARBA" id="ARBA00022552"/>
    </source>
</evidence>
<comment type="similarity">
    <text evidence="6">Belongs to the UTP23/FCF1 family. UTP23 subfamily.</text>
</comment>
<dbReference type="InterPro" id="IPR057776">
    <property type="entry name" value="UTP23_sensor"/>
</dbReference>
<comment type="subcellular location">
    <subcellularLocation>
        <location evidence="1">Nucleus</location>
        <location evidence="1">Nucleolus</location>
    </subcellularLocation>
</comment>
<evidence type="ECO:0000256" key="2">
    <source>
        <dbReference type="ARBA" id="ARBA00022517"/>
    </source>
</evidence>
<dbReference type="GO" id="GO:0032040">
    <property type="term" value="C:small-subunit processome"/>
    <property type="evidence" value="ECO:0007669"/>
    <property type="project" value="InterPro"/>
</dbReference>
<dbReference type="Proteomes" id="UP000044602">
    <property type="component" value="Unassembled WGS sequence"/>
</dbReference>
<dbReference type="SMART" id="SM00332">
    <property type="entry name" value="PP2Cc"/>
    <property type="match status" value="1"/>
</dbReference>
<feature type="domain" description="PPM-type phosphatase" evidence="9">
    <location>
        <begin position="157"/>
        <end position="440"/>
    </location>
</feature>
<gene>
    <name evidence="10" type="ORF">BN1708_000729</name>
</gene>
<dbReference type="Pfam" id="PF04900">
    <property type="entry name" value="Fcf1"/>
    <property type="match status" value="1"/>
</dbReference>
<dbReference type="SUPFAM" id="SSF88723">
    <property type="entry name" value="PIN domain-like"/>
    <property type="match status" value="1"/>
</dbReference>
<dbReference type="PANTHER" id="PTHR12320:SF24">
    <property type="entry name" value="PROTEIN PHOSPHATASE"/>
    <property type="match status" value="1"/>
</dbReference>
<dbReference type="PANTHER" id="PTHR12320">
    <property type="entry name" value="PROTEIN PHOSPHATASE 2C"/>
    <property type="match status" value="1"/>
</dbReference>
<sequence length="836" mass="92521">MSHNLMQRAITCSHLMAHSSSTVVRDFPEGPGKARLNSRQLQHGNRQQGPVIRDCCDPASHQAPNLTLDRGDETIRSVVGIHYSTCAATPTATEASKGPSGEGESLLNDITTALRRTPRPRDPKPSLSRAPRPFPPPFLSRPSNSFSDALSTHDHSRDRRARVNGEIILGKTNGDDAVYASDYFICANDGVGAWSTRPRGHAGLWSRLILHFWASALRDDLAKLQSAEDKYEPNPVAFLQQAYDNTIKATAEPANWQGTTTASGAQLHFKTLEDGKMNPVVYVTNLGDCQVMVLRPKDEKVIYKTKEQWHWFDCPRQLGTNSPDTPEKNAVMDKVEVRVGDVILAMSDGVIDNMWEHEIVHSVRNSLARWENGEGGKVEGDRTDGANGGMKFAAEELVTAAKVVALDPFAESPFMEHAIEEGLASTGGKLDDISVVAALVTDNDTYHKCTVGHHQNAILESHICVVASPVPFEAWRGFSCGGVGPALTLTSWFVVKALILSRQRKKVRLRQPTFTTQAPVPLPAPSNTTVNHITDRHSERPQPAPYSLKMRGKRSKQYRKLMTQYSQIWGFREPYQCLIDAEMVIDCHKFKYDLVAGLKRTLHGEVKPMISQCEIRKLYLRKAEPEMNTIIEFAKTLERRRCGHLPEDYPEPLPTNECFKAVVDPKGKNVNKHKLVVVCQDDEVRRMLRSIPGVPQIYIKRSVMILEPMASESAEIRAREEKSKYRAGLKGSAPPGAKRKREADDEGDQDGDAKEAKDSDATDAKKKKKKAYGKKEPNPLAVKKAKDASKNAKQGSEPEKKKRKRKHKAPAAEGQAGEDGEAPAPAPAPAPVKEEA</sequence>
<comment type="function">
    <text evidence="5">Involved in rRNA-processing and ribosome biogenesis.</text>
</comment>
<keyword evidence="2" id="KW-0690">Ribosome biogenesis</keyword>
<feature type="compositionally biased region" description="Basic and acidic residues" evidence="8">
    <location>
        <begin position="751"/>
        <end position="764"/>
    </location>
</feature>
<keyword evidence="4" id="KW-0539">Nucleus</keyword>
<dbReference type="GO" id="GO:0006364">
    <property type="term" value="P:rRNA processing"/>
    <property type="evidence" value="ECO:0007669"/>
    <property type="project" value="UniProtKB-KW"/>
</dbReference>
<dbReference type="EMBL" id="CVQH01020306">
    <property type="protein sequence ID" value="CRK26944.1"/>
    <property type="molecule type" value="Genomic_DNA"/>
</dbReference>
<accession>A0A0G4LY73</accession>
<dbReference type="InterPro" id="IPR006984">
    <property type="entry name" value="Fcf1/UTP23"/>
</dbReference>
<evidence type="ECO:0000256" key="4">
    <source>
        <dbReference type="ARBA" id="ARBA00023242"/>
    </source>
</evidence>
<protein>
    <recommendedName>
        <fullName evidence="7">U three protein 23</fullName>
    </recommendedName>
</protein>
<dbReference type="SUPFAM" id="SSF81606">
    <property type="entry name" value="PP2C-like"/>
    <property type="match status" value="1"/>
</dbReference>
<keyword evidence="3" id="KW-0698">rRNA processing</keyword>
<evidence type="ECO:0000256" key="1">
    <source>
        <dbReference type="ARBA" id="ARBA00004604"/>
    </source>
</evidence>
<evidence type="ECO:0000259" key="9">
    <source>
        <dbReference type="PROSITE" id="PS51746"/>
    </source>
</evidence>
<evidence type="ECO:0000256" key="6">
    <source>
        <dbReference type="ARBA" id="ARBA00038503"/>
    </source>
</evidence>
<feature type="region of interest" description="Disordered" evidence="8">
    <location>
        <begin position="112"/>
        <end position="158"/>
    </location>
</feature>
<reference evidence="10 11" key="1">
    <citation type="submission" date="2015-05" db="EMBL/GenBank/DDBJ databases">
        <authorList>
            <person name="Wang D.B."/>
            <person name="Wang M."/>
        </authorList>
    </citation>
    <scope>NUCLEOTIDE SEQUENCE [LARGE SCALE GENOMIC DNA]</scope>
    <source>
        <strain evidence="10">VL1</strain>
    </source>
</reference>
<dbReference type="FunFam" id="3.60.40.10:FF:000118">
    <property type="entry name" value="Phosphatase 2C-like domain-containing protein"/>
    <property type="match status" value="1"/>
</dbReference>
<dbReference type="Gene3D" id="3.60.40.10">
    <property type="entry name" value="PPM-type phosphatase domain"/>
    <property type="match status" value="1"/>
</dbReference>
<proteinExistence type="inferred from homology"/>
<dbReference type="InterPro" id="IPR029060">
    <property type="entry name" value="PIN-like_dom_sf"/>
</dbReference>
<evidence type="ECO:0000313" key="11">
    <source>
        <dbReference type="Proteomes" id="UP000044602"/>
    </source>
</evidence>
<dbReference type="InterPro" id="IPR036457">
    <property type="entry name" value="PPM-type-like_dom_sf"/>
</dbReference>
<evidence type="ECO:0000256" key="5">
    <source>
        <dbReference type="ARBA" id="ARBA00037300"/>
    </source>
</evidence>
<evidence type="ECO:0000313" key="10">
    <source>
        <dbReference type="EMBL" id="CRK26944.1"/>
    </source>
</evidence>
<dbReference type="Gene3D" id="3.40.50.1010">
    <property type="entry name" value="5'-nuclease"/>
    <property type="match status" value="1"/>
</dbReference>
<dbReference type="InterPro" id="IPR039123">
    <property type="entry name" value="PPTC7"/>
</dbReference>